<comment type="caution">
    <text evidence="1">The sequence shown here is derived from an EMBL/GenBank/DDBJ whole genome shotgun (WGS) entry which is preliminary data.</text>
</comment>
<dbReference type="OrthoDB" id="6722538at2759"/>
<accession>A0A8S0YPX1</accession>
<evidence type="ECO:0000313" key="1">
    <source>
        <dbReference type="EMBL" id="CAB3220398.1"/>
    </source>
</evidence>
<dbReference type="EMBL" id="CADEBD010000037">
    <property type="protein sequence ID" value="CAB3220398.1"/>
    <property type="molecule type" value="Genomic_DNA"/>
</dbReference>
<dbReference type="Pfam" id="PF02958">
    <property type="entry name" value="EcKL"/>
    <property type="match status" value="1"/>
</dbReference>
<dbReference type="PANTHER" id="PTHR11012:SF30">
    <property type="entry name" value="PROTEIN KINASE-LIKE DOMAIN-CONTAINING"/>
    <property type="match status" value="1"/>
</dbReference>
<dbReference type="PANTHER" id="PTHR11012">
    <property type="entry name" value="PROTEIN KINASE-LIKE DOMAIN-CONTAINING"/>
    <property type="match status" value="1"/>
</dbReference>
<dbReference type="Proteomes" id="UP000494256">
    <property type="component" value="Unassembled WGS sequence"/>
</dbReference>
<protein>
    <submittedName>
        <fullName evidence="1">Uncharacterized protein</fullName>
    </submittedName>
</protein>
<proteinExistence type="predicted"/>
<reference evidence="1 2" key="1">
    <citation type="submission" date="2020-04" db="EMBL/GenBank/DDBJ databases">
        <authorList>
            <person name="Wallbank WR R."/>
            <person name="Pardo Diaz C."/>
            <person name="Kozak K."/>
            <person name="Martin S."/>
            <person name="Jiggins C."/>
            <person name="Moest M."/>
            <person name="Warren A I."/>
            <person name="Byers J.R.P. K."/>
            <person name="Montejo-Kovacevich G."/>
            <person name="Yen C E."/>
        </authorList>
    </citation>
    <scope>NUCLEOTIDE SEQUENCE [LARGE SCALE GENOMIC DNA]</scope>
</reference>
<organism evidence="1 2">
    <name type="scientific">Arctia plantaginis</name>
    <name type="common">Wood tiger moth</name>
    <name type="synonym">Phalaena plantaginis</name>
    <dbReference type="NCBI Taxonomy" id="874455"/>
    <lineage>
        <taxon>Eukaryota</taxon>
        <taxon>Metazoa</taxon>
        <taxon>Ecdysozoa</taxon>
        <taxon>Arthropoda</taxon>
        <taxon>Hexapoda</taxon>
        <taxon>Insecta</taxon>
        <taxon>Pterygota</taxon>
        <taxon>Neoptera</taxon>
        <taxon>Endopterygota</taxon>
        <taxon>Lepidoptera</taxon>
        <taxon>Glossata</taxon>
        <taxon>Ditrysia</taxon>
        <taxon>Noctuoidea</taxon>
        <taxon>Erebidae</taxon>
        <taxon>Arctiinae</taxon>
        <taxon>Arctia</taxon>
    </lineage>
</organism>
<dbReference type="SUPFAM" id="SSF56112">
    <property type="entry name" value="Protein kinase-like (PK-like)"/>
    <property type="match status" value="1"/>
</dbReference>
<dbReference type="InterPro" id="IPR011009">
    <property type="entry name" value="Kinase-like_dom_sf"/>
</dbReference>
<gene>
    <name evidence="1" type="ORF">APLA_LOCUS298</name>
</gene>
<name>A0A8S0YPX1_ARCPL</name>
<evidence type="ECO:0000313" key="2">
    <source>
        <dbReference type="Proteomes" id="UP000494256"/>
    </source>
</evidence>
<dbReference type="AlphaFoldDB" id="A0A8S0YPX1"/>
<dbReference type="InterPro" id="IPR004119">
    <property type="entry name" value="EcKL"/>
</dbReference>
<sequence length="156" mass="18692">MDLALPSENMHNQEHETFLPQEENGIEEITPIDYQLMHYGNPVFDFLYLMYCSTDRKFRKDNLINLKELYYETLRTFLKYFQLDVNVVYPREDYDRVFDEKLDFGLMIAIYLLPFLLSSGKQVPDAMQKEVHLSLNNTFKDHIQEVIEEFVEYGLI</sequence>